<evidence type="ECO:0000313" key="3">
    <source>
        <dbReference type="Proteomes" id="UP000283325"/>
    </source>
</evidence>
<gene>
    <name evidence="2" type="ORF">DWZ98_13280</name>
</gene>
<organism evidence="2 3">
    <name type="scientific">Dorea formicigenerans</name>
    <dbReference type="NCBI Taxonomy" id="39486"/>
    <lineage>
        <taxon>Bacteria</taxon>
        <taxon>Bacillati</taxon>
        <taxon>Bacillota</taxon>
        <taxon>Clostridia</taxon>
        <taxon>Lachnospirales</taxon>
        <taxon>Lachnospiraceae</taxon>
        <taxon>Dorea</taxon>
    </lineage>
</organism>
<dbReference type="InterPro" id="IPR056079">
    <property type="entry name" value="DUF7662"/>
</dbReference>
<evidence type="ECO:0000259" key="1">
    <source>
        <dbReference type="Pfam" id="PF24698"/>
    </source>
</evidence>
<evidence type="ECO:0000313" key="2">
    <source>
        <dbReference type="EMBL" id="RHL85781.1"/>
    </source>
</evidence>
<dbReference type="Pfam" id="PF24698">
    <property type="entry name" value="DUF7662"/>
    <property type="match status" value="1"/>
</dbReference>
<dbReference type="AlphaFoldDB" id="A0A415MVD1"/>
<accession>A0A415MVD1</accession>
<name>A0A415MVD1_9FIRM</name>
<dbReference type="Proteomes" id="UP000283325">
    <property type="component" value="Unassembled WGS sequence"/>
</dbReference>
<dbReference type="EMBL" id="QRPD01000013">
    <property type="protein sequence ID" value="RHL85781.1"/>
    <property type="molecule type" value="Genomic_DNA"/>
</dbReference>
<proteinExistence type="predicted"/>
<reference evidence="2 3" key="1">
    <citation type="submission" date="2018-08" db="EMBL/GenBank/DDBJ databases">
        <title>A genome reference for cultivated species of the human gut microbiota.</title>
        <authorList>
            <person name="Zou Y."/>
            <person name="Xue W."/>
            <person name="Luo G."/>
        </authorList>
    </citation>
    <scope>NUCLEOTIDE SEQUENCE [LARGE SCALE GENOMIC DNA]</scope>
    <source>
        <strain evidence="2 3">AF36-1BH</strain>
    </source>
</reference>
<comment type="caution">
    <text evidence="2">The sequence shown here is derived from an EMBL/GenBank/DDBJ whole genome shotgun (WGS) entry which is preliminary data.</text>
</comment>
<feature type="domain" description="DUF7662" evidence="1">
    <location>
        <begin position="8"/>
        <end position="79"/>
    </location>
</feature>
<sequence length="328" mass="37827">MPKGDKFIALTSYLENCGMDELRMSFSEIEKIIGFKLSDSAYSYPAQWSNSESQSFAFGWLNAGYLTRQVNISEQTVEFVREEVYNSRKRENVSKRVTQSKIATLPVADAIRCIRTYYNETVKDAHGRYLSWQHCYNAFILNRSNVDDNTFDYLALHLAFYLASWGMYRGSSFLLQKDYKVHIPIVKIIMEKQYNPLVGIAAEELIKNKNLDLLDGVSTRIRKAYADELPSFDGVINNATDTLVTKILLGTLGCVPAYDRYYVQAVKQYGISVGNYNRESVKDIAKYYLTYKDDFENVRAELSLHGAEYPMMKLMDMCMWQVAFEENK</sequence>
<dbReference type="RefSeq" id="WP_118427494.1">
    <property type="nucleotide sequence ID" value="NZ_JAQDGW010000041.1"/>
</dbReference>
<protein>
    <recommendedName>
        <fullName evidence="1">DUF7662 domain-containing protein</fullName>
    </recommendedName>
</protein>